<comment type="caution">
    <text evidence="8">The sequence shown here is derived from an EMBL/GenBank/DDBJ whole genome shotgun (WGS) entry which is preliminary data.</text>
</comment>
<dbReference type="Pfam" id="PF13639">
    <property type="entry name" value="zf-RING_2"/>
    <property type="match status" value="1"/>
</dbReference>
<dbReference type="InterPro" id="IPR013083">
    <property type="entry name" value="Znf_RING/FYVE/PHD"/>
</dbReference>
<gene>
    <name evidence="8" type="ORF">VNO78_12332</name>
</gene>
<evidence type="ECO:0000256" key="6">
    <source>
        <dbReference type="PROSITE-ProRule" id="PRU00175"/>
    </source>
</evidence>
<proteinExistence type="predicted"/>
<dbReference type="GO" id="GO:0005737">
    <property type="term" value="C:cytoplasm"/>
    <property type="evidence" value="ECO:0007669"/>
    <property type="project" value="TreeGrafter"/>
</dbReference>
<keyword evidence="5" id="KW-0862">Zinc</keyword>
<evidence type="ECO:0000259" key="7">
    <source>
        <dbReference type="PROSITE" id="PS50089"/>
    </source>
</evidence>
<evidence type="ECO:0000313" key="9">
    <source>
        <dbReference type="Proteomes" id="UP001386955"/>
    </source>
</evidence>
<dbReference type="Proteomes" id="UP001386955">
    <property type="component" value="Unassembled WGS sequence"/>
</dbReference>
<evidence type="ECO:0000256" key="5">
    <source>
        <dbReference type="ARBA" id="ARBA00022833"/>
    </source>
</evidence>
<dbReference type="EMBL" id="JAYMYS010000003">
    <property type="protein sequence ID" value="KAK7401021.1"/>
    <property type="molecule type" value="Genomic_DNA"/>
</dbReference>
<organism evidence="8 9">
    <name type="scientific">Psophocarpus tetragonolobus</name>
    <name type="common">Winged bean</name>
    <name type="synonym">Dolichos tetragonolobus</name>
    <dbReference type="NCBI Taxonomy" id="3891"/>
    <lineage>
        <taxon>Eukaryota</taxon>
        <taxon>Viridiplantae</taxon>
        <taxon>Streptophyta</taxon>
        <taxon>Embryophyta</taxon>
        <taxon>Tracheophyta</taxon>
        <taxon>Spermatophyta</taxon>
        <taxon>Magnoliopsida</taxon>
        <taxon>eudicotyledons</taxon>
        <taxon>Gunneridae</taxon>
        <taxon>Pentapetalae</taxon>
        <taxon>rosids</taxon>
        <taxon>fabids</taxon>
        <taxon>Fabales</taxon>
        <taxon>Fabaceae</taxon>
        <taxon>Papilionoideae</taxon>
        <taxon>50 kb inversion clade</taxon>
        <taxon>NPAAA clade</taxon>
        <taxon>indigoferoid/millettioid clade</taxon>
        <taxon>Phaseoleae</taxon>
        <taxon>Psophocarpus</taxon>
    </lineage>
</organism>
<evidence type="ECO:0000256" key="1">
    <source>
        <dbReference type="ARBA" id="ARBA00000900"/>
    </source>
</evidence>
<name>A0AAN9XP61_PSOTE</name>
<dbReference type="GO" id="GO:0061630">
    <property type="term" value="F:ubiquitin protein ligase activity"/>
    <property type="evidence" value="ECO:0007669"/>
    <property type="project" value="UniProtKB-EC"/>
</dbReference>
<dbReference type="GO" id="GO:0016567">
    <property type="term" value="P:protein ubiquitination"/>
    <property type="evidence" value="ECO:0007669"/>
    <property type="project" value="TreeGrafter"/>
</dbReference>
<evidence type="ECO:0000256" key="2">
    <source>
        <dbReference type="ARBA" id="ARBA00012483"/>
    </source>
</evidence>
<protein>
    <recommendedName>
        <fullName evidence="2">RING-type E3 ubiquitin transferase</fullName>
        <ecNumber evidence="2">2.3.2.27</ecNumber>
    </recommendedName>
</protein>
<dbReference type="PANTHER" id="PTHR15710">
    <property type="entry name" value="E3 UBIQUITIN-PROTEIN LIGASE PRAJA"/>
    <property type="match status" value="1"/>
</dbReference>
<dbReference type="PANTHER" id="PTHR15710:SF217">
    <property type="entry name" value="E3 UBIQUITIN-PROTEIN LIGASE RDUF2"/>
    <property type="match status" value="1"/>
</dbReference>
<keyword evidence="4 6" id="KW-0863">Zinc-finger</keyword>
<keyword evidence="3" id="KW-0479">Metal-binding</keyword>
<dbReference type="PROSITE" id="PS50089">
    <property type="entry name" value="ZF_RING_2"/>
    <property type="match status" value="1"/>
</dbReference>
<accession>A0AAN9XP61</accession>
<evidence type="ECO:0000256" key="3">
    <source>
        <dbReference type="ARBA" id="ARBA00022723"/>
    </source>
</evidence>
<feature type="domain" description="RING-type" evidence="7">
    <location>
        <begin position="163"/>
        <end position="205"/>
    </location>
</feature>
<reference evidence="8 9" key="1">
    <citation type="submission" date="2024-01" db="EMBL/GenBank/DDBJ databases">
        <title>The genomes of 5 underutilized Papilionoideae crops provide insights into root nodulation and disease resistanc.</title>
        <authorList>
            <person name="Jiang F."/>
        </authorList>
    </citation>
    <scope>NUCLEOTIDE SEQUENCE [LARGE SCALE GENOMIC DNA]</scope>
    <source>
        <strain evidence="8">DUOXIRENSHENG_FW03</strain>
        <tissue evidence="8">Leaves</tissue>
    </source>
</reference>
<dbReference type="GO" id="GO:0008270">
    <property type="term" value="F:zinc ion binding"/>
    <property type="evidence" value="ECO:0007669"/>
    <property type="project" value="UniProtKB-KW"/>
</dbReference>
<evidence type="ECO:0000256" key="4">
    <source>
        <dbReference type="ARBA" id="ARBA00022771"/>
    </source>
</evidence>
<dbReference type="SUPFAM" id="SSF57850">
    <property type="entry name" value="RING/U-box"/>
    <property type="match status" value="1"/>
</dbReference>
<dbReference type="AlphaFoldDB" id="A0AAN9XP61"/>
<keyword evidence="9" id="KW-1185">Reference proteome</keyword>
<dbReference type="EC" id="2.3.2.27" evidence="2"/>
<comment type="catalytic activity">
    <reaction evidence="1">
        <text>S-ubiquitinyl-[E2 ubiquitin-conjugating enzyme]-L-cysteine + [acceptor protein]-L-lysine = [E2 ubiquitin-conjugating enzyme]-L-cysteine + N(6)-ubiquitinyl-[acceptor protein]-L-lysine.</text>
        <dbReference type="EC" id="2.3.2.27"/>
    </reaction>
</comment>
<sequence length="213" mass="23958">MEQRYHYRVSRWNDEDTTVVMHGDIFIFNIEVLYHAMNTGLCLQYYSASQSVLSHQFFQEGKRLLSTLLLGAPFFIQSLEGISDDVVSTIQELFHVVGDDDASSSPSLLESSQRVIPLIIKIFVLGSGVEPNSAVKGSMHSFQMVSESAEKPMVLTEKDQCCCSICLEDLNICVECLTTPCCHMYHLKCILAWLQTGNNSCPLCRYSLLILKD</sequence>
<evidence type="ECO:0000313" key="8">
    <source>
        <dbReference type="EMBL" id="KAK7401021.1"/>
    </source>
</evidence>
<dbReference type="Gene3D" id="3.30.40.10">
    <property type="entry name" value="Zinc/RING finger domain, C3HC4 (zinc finger)"/>
    <property type="match status" value="1"/>
</dbReference>
<dbReference type="InterPro" id="IPR001841">
    <property type="entry name" value="Znf_RING"/>
</dbReference>
<dbReference type="CDD" id="cd16448">
    <property type="entry name" value="RING-H2"/>
    <property type="match status" value="1"/>
</dbReference>
<dbReference type="SMART" id="SM00184">
    <property type="entry name" value="RING"/>
    <property type="match status" value="1"/>
</dbReference>